<evidence type="ECO:0000313" key="2">
    <source>
        <dbReference type="Proteomes" id="UP000308886"/>
    </source>
</evidence>
<sequence>MSNANKGIAKISYNYWGTPWLIQFTNGGQTEYAYDANGIKLRRIHRTAVDNIVVPINTTVKFTKNQIQTNDTTGYLDDLIFENGRLDKAQPFCQPH</sequence>
<comment type="caution">
    <text evidence="1">The sequence shown here is derived from an EMBL/GenBank/DDBJ whole genome shotgun (WGS) entry which is preliminary data.</text>
</comment>
<dbReference type="Proteomes" id="UP000308886">
    <property type="component" value="Unassembled WGS sequence"/>
</dbReference>
<organism evidence="1 2">
    <name type="scientific">Palleniella muris</name>
    <dbReference type="NCBI Taxonomy" id="3038145"/>
    <lineage>
        <taxon>Bacteria</taxon>
        <taxon>Pseudomonadati</taxon>
        <taxon>Bacteroidota</taxon>
        <taxon>Bacteroidia</taxon>
        <taxon>Bacteroidales</taxon>
        <taxon>Prevotellaceae</taxon>
        <taxon>Palleniella</taxon>
    </lineage>
</organism>
<dbReference type="EMBL" id="SRZC01000036">
    <property type="protein sequence ID" value="TGX79835.1"/>
    <property type="molecule type" value="Genomic_DNA"/>
</dbReference>
<evidence type="ECO:0000313" key="1">
    <source>
        <dbReference type="EMBL" id="TGX79835.1"/>
    </source>
</evidence>
<reference evidence="1" key="1">
    <citation type="submission" date="2019-04" db="EMBL/GenBank/DDBJ databases">
        <title>Microbes associate with the intestines of laboratory mice.</title>
        <authorList>
            <person name="Navarre W."/>
            <person name="Wong E."/>
            <person name="Huang K."/>
            <person name="Tropini C."/>
            <person name="Ng K."/>
            <person name="Yu B."/>
        </authorList>
    </citation>
    <scope>NUCLEOTIDE SEQUENCE</scope>
    <source>
        <strain evidence="1">NM73_A23</strain>
    </source>
</reference>
<name>A0AC61QLN3_9BACT</name>
<gene>
    <name evidence="1" type="ORF">E5358_14465</name>
</gene>
<accession>A0AC61QLN3</accession>
<protein>
    <submittedName>
        <fullName evidence="1">Uncharacterized protein</fullName>
    </submittedName>
</protein>
<proteinExistence type="predicted"/>
<keyword evidence="2" id="KW-1185">Reference proteome</keyword>